<protein>
    <recommendedName>
        <fullName evidence="9">Type II secretion system protein GspG C-terminal domain-containing protein</fullName>
    </recommendedName>
</protein>
<evidence type="ECO:0000256" key="5">
    <source>
        <dbReference type="ARBA" id="ARBA00023136"/>
    </source>
</evidence>
<keyword evidence="5 6" id="KW-0472">Membrane</keyword>
<dbReference type="InterPro" id="IPR012902">
    <property type="entry name" value="N_methyl_site"/>
</dbReference>
<evidence type="ECO:0000256" key="3">
    <source>
        <dbReference type="ARBA" id="ARBA00022692"/>
    </source>
</evidence>
<dbReference type="Pfam" id="PF07963">
    <property type="entry name" value="N_methyl"/>
    <property type="match status" value="1"/>
</dbReference>
<organism evidence="7 8">
    <name type="scientific">Candidatus Colwellbacteria bacterium CG_4_9_14_0_2_um_filter_50_12</name>
    <dbReference type="NCBI Taxonomy" id="1974538"/>
    <lineage>
        <taxon>Bacteria</taxon>
        <taxon>Candidatus Colwelliibacteriota</taxon>
    </lineage>
</organism>
<accession>A0A2M8G0Z7</accession>
<dbReference type="PROSITE" id="PS00409">
    <property type="entry name" value="PROKAR_NTER_METHYL"/>
    <property type="match status" value="1"/>
</dbReference>
<reference evidence="8" key="1">
    <citation type="submission" date="2017-09" db="EMBL/GenBank/DDBJ databases">
        <title>Depth-based differentiation of microbial function through sediment-hosted aquifers and enrichment of novel symbionts in the deep terrestrial subsurface.</title>
        <authorList>
            <person name="Probst A.J."/>
            <person name="Ladd B."/>
            <person name="Jarett J.K."/>
            <person name="Geller-Mcgrath D.E."/>
            <person name="Sieber C.M.K."/>
            <person name="Emerson J.B."/>
            <person name="Anantharaman K."/>
            <person name="Thomas B.C."/>
            <person name="Malmstrom R."/>
            <person name="Stieglmeier M."/>
            <person name="Klingl A."/>
            <person name="Woyke T."/>
            <person name="Ryan C.M."/>
            <person name="Banfield J.F."/>
        </authorList>
    </citation>
    <scope>NUCLEOTIDE SEQUENCE [LARGE SCALE GENOMIC DNA]</scope>
</reference>
<dbReference type="Proteomes" id="UP000229674">
    <property type="component" value="Unassembled WGS sequence"/>
</dbReference>
<keyword evidence="4 6" id="KW-1133">Transmembrane helix</keyword>
<proteinExistence type="predicted"/>
<evidence type="ECO:0000256" key="1">
    <source>
        <dbReference type="ARBA" id="ARBA00004167"/>
    </source>
</evidence>
<evidence type="ECO:0000313" key="7">
    <source>
        <dbReference type="EMBL" id="PJC65310.1"/>
    </source>
</evidence>
<comment type="subcellular location">
    <subcellularLocation>
        <location evidence="1">Membrane</location>
        <topology evidence="1">Single-pass membrane protein</topology>
    </subcellularLocation>
</comment>
<keyword evidence="2" id="KW-0488">Methylation</keyword>
<comment type="caution">
    <text evidence="7">The sequence shown here is derived from an EMBL/GenBank/DDBJ whole genome shotgun (WGS) entry which is preliminary data.</text>
</comment>
<evidence type="ECO:0008006" key="9">
    <source>
        <dbReference type="Google" id="ProtNLM"/>
    </source>
</evidence>
<dbReference type="NCBIfam" id="TIGR02532">
    <property type="entry name" value="IV_pilin_GFxxxE"/>
    <property type="match status" value="1"/>
</dbReference>
<feature type="transmembrane region" description="Helical" evidence="6">
    <location>
        <begin position="21"/>
        <end position="42"/>
    </location>
</feature>
<sequence>MNHNRKSAGNRNRSCIAGFTLIEMLIVVAIIAILSGVVLAGVSNFQSRARDTRRIGDLKNIQSYLELYFNKCNHYPGITDPNNNTGCTASLSDWGSLVTAMTTTSGVTSKFPQPQVTAYPYCYGVSNNGLLYAVEAVLENDNAILHGSDQGALPTGVTISVGSCTGDKVFIVSS</sequence>
<keyword evidence="3 6" id="KW-0812">Transmembrane</keyword>
<dbReference type="InterPro" id="IPR045584">
    <property type="entry name" value="Pilin-like"/>
</dbReference>
<evidence type="ECO:0000256" key="6">
    <source>
        <dbReference type="SAM" id="Phobius"/>
    </source>
</evidence>
<dbReference type="AlphaFoldDB" id="A0A2M8G0Z7"/>
<name>A0A2M8G0Z7_9BACT</name>
<evidence type="ECO:0000313" key="8">
    <source>
        <dbReference type="Proteomes" id="UP000229674"/>
    </source>
</evidence>
<dbReference type="PANTHER" id="PTHR30093:SF44">
    <property type="entry name" value="TYPE II SECRETION SYSTEM CORE PROTEIN G"/>
    <property type="match status" value="1"/>
</dbReference>
<dbReference type="GO" id="GO:0016020">
    <property type="term" value="C:membrane"/>
    <property type="evidence" value="ECO:0007669"/>
    <property type="project" value="UniProtKB-SubCell"/>
</dbReference>
<dbReference type="Gene3D" id="3.30.700.10">
    <property type="entry name" value="Glycoprotein, Type 4 Pilin"/>
    <property type="match status" value="1"/>
</dbReference>
<gene>
    <name evidence="7" type="ORF">CO020_01390</name>
</gene>
<evidence type="ECO:0000256" key="4">
    <source>
        <dbReference type="ARBA" id="ARBA00022989"/>
    </source>
</evidence>
<evidence type="ECO:0000256" key="2">
    <source>
        <dbReference type="ARBA" id="ARBA00022481"/>
    </source>
</evidence>
<dbReference type="EMBL" id="PFQX01000052">
    <property type="protein sequence ID" value="PJC65310.1"/>
    <property type="molecule type" value="Genomic_DNA"/>
</dbReference>
<dbReference type="PANTHER" id="PTHR30093">
    <property type="entry name" value="GENERAL SECRETION PATHWAY PROTEIN G"/>
    <property type="match status" value="1"/>
</dbReference>
<dbReference type="SUPFAM" id="SSF54523">
    <property type="entry name" value="Pili subunits"/>
    <property type="match status" value="1"/>
</dbReference>